<accession>A0A6A3JHK7</accession>
<evidence type="ECO:0000259" key="1">
    <source>
        <dbReference type="PROSITE" id="PS51688"/>
    </source>
</evidence>
<evidence type="ECO:0000313" key="2">
    <source>
        <dbReference type="EMBL" id="KAE8994599.1"/>
    </source>
</evidence>
<dbReference type="EMBL" id="QXFW01001209">
    <property type="protein sequence ID" value="KAE8994599.1"/>
    <property type="molecule type" value="Genomic_DNA"/>
</dbReference>
<evidence type="ECO:0000313" key="3">
    <source>
        <dbReference type="Proteomes" id="UP000460718"/>
    </source>
</evidence>
<sequence length="655" mass="68070">MSGYSYPPPIFLSSTYNPAFYLSLDPSGFLSYAYAQTLYVSRNGYRLSYTTGITLGQGGANQALTLDGSRNVANINSLTASSITAGSMSGLTSLSVSGTLTATTVNATSDIQVNGTSYNLTQLDRVNVTTIGTAQASKALVLDVNRSASNIYNLTIDPNGTGIVCSTLKFWNAAGTASNTLAHMYYVGVQEGGATASQAVVLNSTKDYSGIRNLSCSGTLTISTSIATPSITCDTIAKAGTITLSPTTLNLNPTTLQIAGTALTATVAELNAVDVTAGAAAASKALVLDSSGSIGTITKMTCTSIRSTTTECQITAGTALDTSAECRAYPLCITNDTDTVGSVAGISFMIDSTVAPISTSTPSAVIAAVRTTGAYAVSDLRFYTRSGSAFGSPVAERIRLTADGNFGIGSSSPPTRLSVVGDSGNLSGSWQRVCNFANDNASPITGEIQIVNAATGASSGNGMWFGTTTSDPLRLGVGNSTVMYLNSSSRLGVGLSVLNWSPEATIHAGGWIYSHDGFYRRTVLSSASYMFAWAGVGYGGVGWDSTNGQRVRIGITNQDGTWAGYPNSVYGGPYTNGSDSRLKTDIRDCPHGLSAVMQMRPRLFRWKSSEDSEPDSIGFIAQELQPLVPEVVSGDESCPEDENGMIAYPMGIEMA</sequence>
<feature type="domain" description="Peptidase S74" evidence="1">
    <location>
        <begin position="578"/>
        <end position="655"/>
    </location>
</feature>
<reference evidence="2 3" key="1">
    <citation type="submission" date="2018-09" db="EMBL/GenBank/DDBJ databases">
        <title>Genomic investigation of the strawberry pathogen Phytophthora fragariae indicates pathogenicity is determined by transcriptional variation in three key races.</title>
        <authorList>
            <person name="Adams T.M."/>
            <person name="Armitage A.D."/>
            <person name="Sobczyk M.K."/>
            <person name="Bates H.J."/>
            <person name="Dunwell J.M."/>
            <person name="Nellist C.F."/>
            <person name="Harrison R.J."/>
        </authorList>
    </citation>
    <scope>NUCLEOTIDE SEQUENCE [LARGE SCALE GENOMIC DNA]</scope>
    <source>
        <strain evidence="2 3">SCRP245</strain>
    </source>
</reference>
<protein>
    <recommendedName>
        <fullName evidence="1">Peptidase S74 domain-containing protein</fullName>
    </recommendedName>
</protein>
<organism evidence="2 3">
    <name type="scientific">Phytophthora fragariae</name>
    <dbReference type="NCBI Taxonomy" id="53985"/>
    <lineage>
        <taxon>Eukaryota</taxon>
        <taxon>Sar</taxon>
        <taxon>Stramenopiles</taxon>
        <taxon>Oomycota</taxon>
        <taxon>Peronosporomycetes</taxon>
        <taxon>Peronosporales</taxon>
        <taxon>Peronosporaceae</taxon>
        <taxon>Phytophthora</taxon>
    </lineage>
</organism>
<comment type="caution">
    <text evidence="2">The sequence shown here is derived from an EMBL/GenBank/DDBJ whole genome shotgun (WGS) entry which is preliminary data.</text>
</comment>
<dbReference type="AlphaFoldDB" id="A0A6A3JHK7"/>
<gene>
    <name evidence="2" type="ORF">PF011_g16672</name>
</gene>
<dbReference type="InterPro" id="IPR030392">
    <property type="entry name" value="S74_ICA"/>
</dbReference>
<name>A0A6A3JHK7_9STRA</name>
<proteinExistence type="predicted"/>
<dbReference type="PROSITE" id="PS51688">
    <property type="entry name" value="ICA"/>
    <property type="match status" value="1"/>
</dbReference>
<dbReference type="Proteomes" id="UP000460718">
    <property type="component" value="Unassembled WGS sequence"/>
</dbReference>
<dbReference type="Pfam" id="PF13884">
    <property type="entry name" value="Peptidase_S74"/>
    <property type="match status" value="1"/>
</dbReference>